<sequence>MRIGICPGSFDPVTLGHMDIITRACKIFDKVIVAVPVNPDKHASFTVEERMDMLRTVTQGLNVEVDCVRGLLADYAHEKNAAAIVKGLRAISDFEYEFQMALTNKKLNPEVETMFLPTSVENMFLSSSMVKQVAGFGGDISHFVPECLLERINERLCRTARG</sequence>
<reference evidence="11 12" key="1">
    <citation type="submission" date="2020-12" db="EMBL/GenBank/DDBJ databases">
        <title>Whole genome sequences of gut porcine anaerobes.</title>
        <authorList>
            <person name="Kubasova T."/>
            <person name="Jahodarova E."/>
            <person name="Rychlik I."/>
        </authorList>
    </citation>
    <scope>NUCLEOTIDE SEQUENCE [LARGE SCALE GENOMIC DNA]</scope>
    <source>
        <strain evidence="11 12">An867</strain>
    </source>
</reference>
<evidence type="ECO:0000313" key="12">
    <source>
        <dbReference type="Proteomes" id="UP001299220"/>
    </source>
</evidence>
<keyword evidence="6 9" id="KW-0460">Magnesium</keyword>
<feature type="binding site" evidence="9">
    <location>
        <position position="86"/>
    </location>
    <ligand>
        <name>substrate</name>
    </ligand>
</feature>
<feature type="binding site" evidence="9">
    <location>
        <position position="9"/>
    </location>
    <ligand>
        <name>substrate</name>
    </ligand>
</feature>
<comment type="pathway">
    <text evidence="9">Cofactor biosynthesis; coenzyme A biosynthesis; CoA from (R)-pantothenate: step 4/5.</text>
</comment>
<keyword evidence="2 9" id="KW-0808">Transferase</keyword>
<dbReference type="EC" id="2.7.7.3" evidence="9"/>
<dbReference type="SUPFAM" id="SSF52374">
    <property type="entry name" value="Nucleotidylyl transferase"/>
    <property type="match status" value="1"/>
</dbReference>
<dbReference type="InterPro" id="IPR004821">
    <property type="entry name" value="Cyt_trans-like"/>
</dbReference>
<feature type="binding site" evidence="9">
    <location>
        <position position="72"/>
    </location>
    <ligand>
        <name>substrate</name>
    </ligand>
</feature>
<evidence type="ECO:0000256" key="6">
    <source>
        <dbReference type="ARBA" id="ARBA00022842"/>
    </source>
</evidence>
<gene>
    <name evidence="9 11" type="primary">coaD</name>
    <name evidence="11" type="ORF">JQM67_10895</name>
</gene>
<protein>
    <recommendedName>
        <fullName evidence="9">Phosphopantetheine adenylyltransferase</fullName>
        <ecNumber evidence="9">2.7.7.3</ecNumber>
    </recommendedName>
    <alternativeName>
        <fullName evidence="9">Dephospho-CoA pyrophosphorylase</fullName>
    </alternativeName>
    <alternativeName>
        <fullName evidence="9">Pantetheine-phosphate adenylyltransferase</fullName>
        <shortName evidence="9">PPAT</shortName>
    </alternativeName>
</protein>
<comment type="subunit">
    <text evidence="9">Homohexamer.</text>
</comment>
<dbReference type="Proteomes" id="UP001299220">
    <property type="component" value="Unassembled WGS sequence"/>
</dbReference>
<evidence type="ECO:0000256" key="7">
    <source>
        <dbReference type="ARBA" id="ARBA00022993"/>
    </source>
</evidence>
<evidence type="ECO:0000256" key="2">
    <source>
        <dbReference type="ARBA" id="ARBA00022679"/>
    </source>
</evidence>
<organism evidence="11 12">
    <name type="scientific">Anaeromassilibacillus senegalensis</name>
    <dbReference type="NCBI Taxonomy" id="1673717"/>
    <lineage>
        <taxon>Bacteria</taxon>
        <taxon>Bacillati</taxon>
        <taxon>Bacillota</taxon>
        <taxon>Clostridia</taxon>
        <taxon>Eubacteriales</taxon>
        <taxon>Acutalibacteraceae</taxon>
        <taxon>Anaeromassilibacillus</taxon>
    </lineage>
</organism>
<feature type="binding site" evidence="9">
    <location>
        <begin position="87"/>
        <end position="89"/>
    </location>
    <ligand>
        <name>ATP</name>
        <dbReference type="ChEBI" id="CHEBI:30616"/>
    </ligand>
</feature>
<feature type="binding site" evidence="9">
    <location>
        <position position="41"/>
    </location>
    <ligand>
        <name>substrate</name>
    </ligand>
</feature>
<keyword evidence="12" id="KW-1185">Reference proteome</keyword>
<comment type="similarity">
    <text evidence="9">Belongs to the bacterial CoaD family.</text>
</comment>
<keyword evidence="3 9" id="KW-0548">Nucleotidyltransferase</keyword>
<accession>A0ABS9CPN9</accession>
<keyword evidence="5 9" id="KW-0067">ATP-binding</keyword>
<evidence type="ECO:0000259" key="10">
    <source>
        <dbReference type="Pfam" id="PF01467"/>
    </source>
</evidence>
<name>A0ABS9CPN9_9FIRM</name>
<dbReference type="HAMAP" id="MF_00151">
    <property type="entry name" value="PPAT_bact"/>
    <property type="match status" value="1"/>
</dbReference>
<evidence type="ECO:0000256" key="5">
    <source>
        <dbReference type="ARBA" id="ARBA00022840"/>
    </source>
</evidence>
<feature type="binding site" evidence="9">
    <location>
        <position position="97"/>
    </location>
    <ligand>
        <name>ATP</name>
        <dbReference type="ChEBI" id="CHEBI:30616"/>
    </ligand>
</feature>
<evidence type="ECO:0000256" key="9">
    <source>
        <dbReference type="HAMAP-Rule" id="MF_00151"/>
    </source>
</evidence>
<feature type="site" description="Transition state stabilizer" evidence="9">
    <location>
        <position position="17"/>
    </location>
</feature>
<feature type="binding site" evidence="9">
    <location>
        <position position="17"/>
    </location>
    <ligand>
        <name>ATP</name>
        <dbReference type="ChEBI" id="CHEBI:30616"/>
    </ligand>
</feature>
<comment type="function">
    <text evidence="9">Reversibly transfers an adenylyl group from ATP to 4'-phosphopantetheine, yielding dephospho-CoA (dPCoA) and pyrophosphate.</text>
</comment>
<dbReference type="Pfam" id="PF01467">
    <property type="entry name" value="CTP_transf_like"/>
    <property type="match status" value="1"/>
</dbReference>
<feature type="domain" description="Cytidyltransferase-like" evidence="10">
    <location>
        <begin position="5"/>
        <end position="132"/>
    </location>
</feature>
<keyword evidence="4 9" id="KW-0547">Nucleotide-binding</keyword>
<dbReference type="PRINTS" id="PR01020">
    <property type="entry name" value="LPSBIOSNTHSS"/>
</dbReference>
<evidence type="ECO:0000256" key="1">
    <source>
        <dbReference type="ARBA" id="ARBA00022490"/>
    </source>
</evidence>
<evidence type="ECO:0000256" key="3">
    <source>
        <dbReference type="ARBA" id="ARBA00022695"/>
    </source>
</evidence>
<dbReference type="RefSeq" id="WP_235324129.1">
    <property type="nucleotide sequence ID" value="NZ_JAFBIT010000003.1"/>
</dbReference>
<dbReference type="Gene3D" id="3.40.50.620">
    <property type="entry name" value="HUPs"/>
    <property type="match status" value="1"/>
</dbReference>
<dbReference type="GO" id="GO:0004595">
    <property type="term" value="F:pantetheine-phosphate adenylyltransferase activity"/>
    <property type="evidence" value="ECO:0007669"/>
    <property type="project" value="UniProtKB-EC"/>
</dbReference>
<dbReference type="PANTHER" id="PTHR21342">
    <property type="entry name" value="PHOSPHOPANTETHEINE ADENYLYLTRANSFERASE"/>
    <property type="match status" value="1"/>
</dbReference>
<comment type="subcellular location">
    <subcellularLocation>
        <location evidence="9">Cytoplasm</location>
    </subcellularLocation>
</comment>
<evidence type="ECO:0000256" key="4">
    <source>
        <dbReference type="ARBA" id="ARBA00022741"/>
    </source>
</evidence>
<dbReference type="EMBL" id="JAFBIT010000003">
    <property type="protein sequence ID" value="MCF2653107.1"/>
    <property type="molecule type" value="Genomic_DNA"/>
</dbReference>
<feature type="binding site" evidence="9">
    <location>
        <begin position="122"/>
        <end position="128"/>
    </location>
    <ligand>
        <name>ATP</name>
        <dbReference type="ChEBI" id="CHEBI:30616"/>
    </ligand>
</feature>
<keyword evidence="1 9" id="KW-0963">Cytoplasm</keyword>
<comment type="catalytic activity">
    <reaction evidence="8 9">
        <text>(R)-4'-phosphopantetheine + ATP + H(+) = 3'-dephospho-CoA + diphosphate</text>
        <dbReference type="Rhea" id="RHEA:19801"/>
        <dbReference type="ChEBI" id="CHEBI:15378"/>
        <dbReference type="ChEBI" id="CHEBI:30616"/>
        <dbReference type="ChEBI" id="CHEBI:33019"/>
        <dbReference type="ChEBI" id="CHEBI:57328"/>
        <dbReference type="ChEBI" id="CHEBI:61723"/>
        <dbReference type="EC" id="2.7.7.3"/>
    </reaction>
</comment>
<dbReference type="InterPro" id="IPR001980">
    <property type="entry name" value="PPAT"/>
</dbReference>
<dbReference type="NCBIfam" id="TIGR00125">
    <property type="entry name" value="cyt_tran_rel"/>
    <property type="match status" value="1"/>
</dbReference>
<keyword evidence="7 9" id="KW-0173">Coenzyme A biosynthesis</keyword>
<comment type="cofactor">
    <cofactor evidence="9">
        <name>Mg(2+)</name>
        <dbReference type="ChEBI" id="CHEBI:18420"/>
    </cofactor>
</comment>
<feature type="binding site" evidence="9">
    <location>
        <begin position="9"/>
        <end position="10"/>
    </location>
    <ligand>
        <name>ATP</name>
        <dbReference type="ChEBI" id="CHEBI:30616"/>
    </ligand>
</feature>
<dbReference type="PANTHER" id="PTHR21342:SF1">
    <property type="entry name" value="PHOSPHOPANTETHEINE ADENYLYLTRANSFERASE"/>
    <property type="match status" value="1"/>
</dbReference>
<evidence type="ECO:0000256" key="8">
    <source>
        <dbReference type="ARBA" id="ARBA00029346"/>
    </source>
</evidence>
<proteinExistence type="inferred from homology"/>
<dbReference type="NCBIfam" id="TIGR01510">
    <property type="entry name" value="coaD_prev_kdtB"/>
    <property type="match status" value="1"/>
</dbReference>
<evidence type="ECO:0000313" key="11">
    <source>
        <dbReference type="EMBL" id="MCF2653107.1"/>
    </source>
</evidence>
<dbReference type="InterPro" id="IPR014729">
    <property type="entry name" value="Rossmann-like_a/b/a_fold"/>
</dbReference>
<comment type="caution">
    <text evidence="11">The sequence shown here is derived from an EMBL/GenBank/DDBJ whole genome shotgun (WGS) entry which is preliminary data.</text>
</comment>
<dbReference type="CDD" id="cd02163">
    <property type="entry name" value="PPAT"/>
    <property type="match status" value="1"/>
</dbReference>